<feature type="non-terminal residue" evidence="1">
    <location>
        <position position="69"/>
    </location>
</feature>
<name>K1U2Q7_9ZZZZ</name>
<evidence type="ECO:0000313" key="1">
    <source>
        <dbReference type="EMBL" id="EKC79497.1"/>
    </source>
</evidence>
<accession>K1U2Q7</accession>
<proteinExistence type="predicted"/>
<protein>
    <submittedName>
        <fullName evidence="1">Amino acid-binding ACT domain protein</fullName>
    </submittedName>
</protein>
<dbReference type="AlphaFoldDB" id="K1U2Q7"/>
<organism evidence="1">
    <name type="scientific">human gut metagenome</name>
    <dbReference type="NCBI Taxonomy" id="408170"/>
    <lineage>
        <taxon>unclassified sequences</taxon>
        <taxon>metagenomes</taxon>
        <taxon>organismal metagenomes</taxon>
    </lineage>
</organism>
<dbReference type="EMBL" id="AJWY01001644">
    <property type="protein sequence ID" value="EKC79497.1"/>
    <property type="molecule type" value="Genomic_DNA"/>
</dbReference>
<comment type="caution">
    <text evidence="1">The sequence shown here is derived from an EMBL/GenBank/DDBJ whole genome shotgun (WGS) entry which is preliminary data.</text>
</comment>
<gene>
    <name evidence="1" type="ORF">LEA_02374</name>
</gene>
<reference evidence="1" key="1">
    <citation type="journal article" date="2013" name="Environ. Microbiol.">
        <title>Microbiota from the distal guts of lean and obese adolescents exhibit partial functional redundancy besides clear differences in community structure.</title>
        <authorList>
            <person name="Ferrer M."/>
            <person name="Ruiz A."/>
            <person name="Lanza F."/>
            <person name="Haange S.B."/>
            <person name="Oberbach A."/>
            <person name="Till H."/>
            <person name="Bargiela R."/>
            <person name="Campoy C."/>
            <person name="Segura M.T."/>
            <person name="Richter M."/>
            <person name="von Bergen M."/>
            <person name="Seifert J."/>
            <person name="Suarez A."/>
        </authorList>
    </citation>
    <scope>NUCLEOTIDE SEQUENCE</scope>
</reference>
<sequence>MDDMARKIKYYLVAAEALPEIFIRVAEAKRMMQTGEADTVGAATKMAGISRSAFYKYKDAVQPFNDMKS</sequence>